<evidence type="ECO:0000256" key="5">
    <source>
        <dbReference type="ARBA" id="ARBA00022603"/>
    </source>
</evidence>
<keyword evidence="8" id="KW-0539">Nucleus</keyword>
<keyword evidence="4" id="KW-0963">Cytoplasm</keyword>
<dbReference type="PANTHER" id="PTHR14614">
    <property type="entry name" value="HEPATOCELLULAR CARCINOMA-ASSOCIATED ANTIGEN"/>
    <property type="match status" value="1"/>
</dbReference>
<dbReference type="GO" id="GO:0018064">
    <property type="term" value="F:protein-L-histidine N-tele-methyltransferase activity"/>
    <property type="evidence" value="ECO:0007669"/>
    <property type="project" value="UniProtKB-EC"/>
</dbReference>
<name>A0AAW1R602_9CHLO</name>
<evidence type="ECO:0000256" key="6">
    <source>
        <dbReference type="ARBA" id="ARBA00022679"/>
    </source>
</evidence>
<dbReference type="Gene3D" id="3.40.50.150">
    <property type="entry name" value="Vaccinia Virus protein VP39"/>
    <property type="match status" value="1"/>
</dbReference>
<evidence type="ECO:0000256" key="9">
    <source>
        <dbReference type="ARBA" id="ARBA00038126"/>
    </source>
</evidence>
<evidence type="ECO:0000256" key="4">
    <source>
        <dbReference type="ARBA" id="ARBA00022490"/>
    </source>
</evidence>
<evidence type="ECO:0000256" key="2">
    <source>
        <dbReference type="ARBA" id="ARBA00004496"/>
    </source>
</evidence>
<comment type="subcellular location">
    <subcellularLocation>
        <location evidence="2">Cytoplasm</location>
    </subcellularLocation>
    <subcellularLocation>
        <location evidence="1">Nucleus</location>
    </subcellularLocation>
</comment>
<keyword evidence="5" id="KW-0489">Methyltransferase</keyword>
<evidence type="ECO:0000256" key="1">
    <source>
        <dbReference type="ARBA" id="ARBA00004123"/>
    </source>
</evidence>
<accession>A0AAW1R602</accession>
<dbReference type="Proteomes" id="UP001489004">
    <property type="component" value="Unassembled WGS sequence"/>
</dbReference>
<sequence>MGGDSDEACFRFNFDPVADRQPDTACAAQEAAVRAARQDGYPPPGTEVFPQSPAEQTPEQLDAVELVAGVTLYKGRVTSEAASALLGNGQLADSDLIPGTYEGGFKLWEGAADLAKFLCTEWGLTESLFTSPTDPCKALAGKKILELGCGQGLPGILAYLAGADVHFQDYNEEVLEVLTGPNLAHNRRMLPPGRRKGDVRYFASDWCCMGDLMGKNLLGGNYDIILSAETIYSLDSQHSLYECMKQFLRPPHGIAYVAAKTYYFGVGGGTTAFKKLLAQEGVLEAETVATIDDGASNKREILKLKFPDHIHPYFL</sequence>
<reference evidence="10 11" key="1">
    <citation type="journal article" date="2024" name="Nat. Commun.">
        <title>Phylogenomics reveals the evolutionary origins of lichenization in chlorophyte algae.</title>
        <authorList>
            <person name="Puginier C."/>
            <person name="Libourel C."/>
            <person name="Otte J."/>
            <person name="Skaloud P."/>
            <person name="Haon M."/>
            <person name="Grisel S."/>
            <person name="Petersen M."/>
            <person name="Berrin J.G."/>
            <person name="Delaux P.M."/>
            <person name="Dal Grande F."/>
            <person name="Keller J."/>
        </authorList>
    </citation>
    <scope>NUCLEOTIDE SEQUENCE [LARGE SCALE GENOMIC DNA]</scope>
    <source>
        <strain evidence="10 11">SAG 2043</strain>
    </source>
</reference>
<dbReference type="SUPFAM" id="SSF53335">
    <property type="entry name" value="S-adenosyl-L-methionine-dependent methyltransferases"/>
    <property type="match status" value="1"/>
</dbReference>
<evidence type="ECO:0000256" key="7">
    <source>
        <dbReference type="ARBA" id="ARBA00022691"/>
    </source>
</evidence>
<dbReference type="InterPro" id="IPR029063">
    <property type="entry name" value="SAM-dependent_MTases_sf"/>
</dbReference>
<organism evidence="10 11">
    <name type="scientific">[Myrmecia] bisecta</name>
    <dbReference type="NCBI Taxonomy" id="41462"/>
    <lineage>
        <taxon>Eukaryota</taxon>
        <taxon>Viridiplantae</taxon>
        <taxon>Chlorophyta</taxon>
        <taxon>core chlorophytes</taxon>
        <taxon>Trebouxiophyceae</taxon>
        <taxon>Trebouxiales</taxon>
        <taxon>Trebouxiaceae</taxon>
        <taxon>Myrmecia</taxon>
    </lineage>
</organism>
<gene>
    <name evidence="10" type="ORF">WJX72_004662</name>
</gene>
<evidence type="ECO:0000313" key="11">
    <source>
        <dbReference type="Proteomes" id="UP001489004"/>
    </source>
</evidence>
<evidence type="ECO:0000256" key="8">
    <source>
        <dbReference type="ARBA" id="ARBA00023242"/>
    </source>
</evidence>
<dbReference type="AlphaFoldDB" id="A0AAW1R602"/>
<protein>
    <recommendedName>
        <fullName evidence="3">protein-histidine N-methyltransferase</fullName>
        <ecNumber evidence="3">2.1.1.85</ecNumber>
    </recommendedName>
</protein>
<proteinExistence type="inferred from homology"/>
<evidence type="ECO:0000256" key="3">
    <source>
        <dbReference type="ARBA" id="ARBA00012533"/>
    </source>
</evidence>
<dbReference type="Pfam" id="PF10294">
    <property type="entry name" value="Methyltransf_16"/>
    <property type="match status" value="1"/>
</dbReference>
<evidence type="ECO:0000313" key="10">
    <source>
        <dbReference type="EMBL" id="KAK9829233.1"/>
    </source>
</evidence>
<dbReference type="InterPro" id="IPR019410">
    <property type="entry name" value="Methyltransf_16"/>
</dbReference>
<dbReference type="GO" id="GO:0005737">
    <property type="term" value="C:cytoplasm"/>
    <property type="evidence" value="ECO:0007669"/>
    <property type="project" value="UniProtKB-SubCell"/>
</dbReference>
<keyword evidence="11" id="KW-1185">Reference proteome</keyword>
<dbReference type="PANTHER" id="PTHR14614:SF39">
    <property type="entry name" value="HISTIDINE PROTEIN METHYLTRANSFERASE 1 HOMOLOG"/>
    <property type="match status" value="1"/>
</dbReference>
<dbReference type="GO" id="GO:0032259">
    <property type="term" value="P:methylation"/>
    <property type="evidence" value="ECO:0007669"/>
    <property type="project" value="UniProtKB-KW"/>
</dbReference>
<keyword evidence="7" id="KW-0949">S-adenosyl-L-methionine</keyword>
<comment type="caution">
    <text evidence="10">The sequence shown here is derived from an EMBL/GenBank/DDBJ whole genome shotgun (WGS) entry which is preliminary data.</text>
</comment>
<comment type="similarity">
    <text evidence="9">Belongs to the methyltransferase superfamily. METTL18 family.</text>
</comment>
<dbReference type="EC" id="2.1.1.85" evidence="3"/>
<dbReference type="EMBL" id="JALJOR010000001">
    <property type="protein sequence ID" value="KAK9829233.1"/>
    <property type="molecule type" value="Genomic_DNA"/>
</dbReference>
<keyword evidence="6" id="KW-0808">Transferase</keyword>
<dbReference type="GO" id="GO:0005634">
    <property type="term" value="C:nucleus"/>
    <property type="evidence" value="ECO:0007669"/>
    <property type="project" value="UniProtKB-SubCell"/>
</dbReference>